<sequence length="107" mass="12030">MFLDKILEVVFSWKIKAVKIAKTTKIENLHRQDSHKPPKTSRNTSETHGMTCSNAKTKNKHFTTGEAGKHQPTPKLESKTAIVKRDLLGGMARKNKKALFEKSASQN</sequence>
<organism evidence="2">
    <name type="scientific">Siphoviridae sp. ctC4e1</name>
    <dbReference type="NCBI Taxonomy" id="2825375"/>
    <lineage>
        <taxon>Viruses</taxon>
        <taxon>Duplodnaviria</taxon>
        <taxon>Heunggongvirae</taxon>
        <taxon>Uroviricota</taxon>
        <taxon>Caudoviricetes</taxon>
    </lineage>
</organism>
<protein>
    <submittedName>
        <fullName evidence="2">Uncharacterized protein</fullName>
    </submittedName>
</protein>
<accession>A0A8S5VI24</accession>
<reference evidence="2" key="1">
    <citation type="journal article" date="2021" name="Proc. Natl. Acad. Sci. U.S.A.">
        <title>A Catalog of Tens of Thousands of Viruses from Human Metagenomes Reveals Hidden Associations with Chronic Diseases.</title>
        <authorList>
            <person name="Tisza M.J."/>
            <person name="Buck C.B."/>
        </authorList>
    </citation>
    <scope>NUCLEOTIDE SEQUENCE</scope>
    <source>
        <strain evidence="2">CtC4e1</strain>
    </source>
</reference>
<feature type="compositionally biased region" description="Polar residues" evidence="1">
    <location>
        <begin position="40"/>
        <end position="56"/>
    </location>
</feature>
<name>A0A8S5VI24_9CAUD</name>
<evidence type="ECO:0000256" key="1">
    <source>
        <dbReference type="SAM" id="MobiDB-lite"/>
    </source>
</evidence>
<feature type="region of interest" description="Disordered" evidence="1">
    <location>
        <begin position="28"/>
        <end position="81"/>
    </location>
</feature>
<dbReference type="EMBL" id="BK016269">
    <property type="protein sequence ID" value="DAG06328.1"/>
    <property type="molecule type" value="Genomic_DNA"/>
</dbReference>
<proteinExistence type="predicted"/>
<evidence type="ECO:0000313" key="2">
    <source>
        <dbReference type="EMBL" id="DAG06328.1"/>
    </source>
</evidence>